<dbReference type="PANTHER" id="PTHR34351">
    <property type="entry name" value="SLR1927 PROTEIN-RELATED"/>
    <property type="match status" value="1"/>
</dbReference>
<reference evidence="2 3" key="1">
    <citation type="submission" date="2016-11" db="EMBL/GenBank/DDBJ databases">
        <authorList>
            <person name="Jaros S."/>
            <person name="Januszkiewicz K."/>
            <person name="Wedrychowicz H."/>
        </authorList>
    </citation>
    <scope>NUCLEOTIDE SEQUENCE [LARGE SCALE GENOMIC DNA]</scope>
    <source>
        <strain evidence="2 3">DSM 16917</strain>
    </source>
</reference>
<accession>A0A1M5R7C3</accession>
<dbReference type="RefSeq" id="WP_067657690.1">
    <property type="nucleotide sequence ID" value="NZ_FQXG01000002.1"/>
</dbReference>
<sequence length="310" mass="34341">MKPGTLGQRWWLGWLRRRCPAQSSQGLSHRSVFVLPTGNGVYFLAMCLVLFLLGTNYQNNLVLVLSFLLFSLFISALFIGFRNLAGLQIAATEVSPCHAGALARFELSLSSQVKRYDLHLAYPLGQPRHIAVLDQAMLRCAMTVPTAQRGHFQPGRLKLQSLYPLGLCRFWSQLDLDQHCWIWPQPIPGPVKRLSTGSGGLAAQGELDGTLERWQPGHGLGRVAWKQLAQSGRWHAKTLAQPSDGGQLTLEPTLPLESALSHLCHALLAHHQRGESLQLVLGQRSWPGSEPHQLQDCLNRLAHYPAEPGP</sequence>
<organism evidence="2 3">
    <name type="scientific">Ferrimonas marina</name>
    <dbReference type="NCBI Taxonomy" id="299255"/>
    <lineage>
        <taxon>Bacteria</taxon>
        <taxon>Pseudomonadati</taxon>
        <taxon>Pseudomonadota</taxon>
        <taxon>Gammaproteobacteria</taxon>
        <taxon>Alteromonadales</taxon>
        <taxon>Ferrimonadaceae</taxon>
        <taxon>Ferrimonas</taxon>
    </lineage>
</organism>
<dbReference type="STRING" id="299255.SAMN02745129_1506"/>
<dbReference type="AlphaFoldDB" id="A0A1M5R7C3"/>
<dbReference type="PANTHER" id="PTHR34351:SF1">
    <property type="entry name" value="SLR1927 PROTEIN"/>
    <property type="match status" value="1"/>
</dbReference>
<protein>
    <submittedName>
        <fullName evidence="2">Uncharacterized conserved protein, DUF58 family, contains vWF domain</fullName>
    </submittedName>
</protein>
<dbReference type="EMBL" id="FQXG01000002">
    <property type="protein sequence ID" value="SHH21970.1"/>
    <property type="molecule type" value="Genomic_DNA"/>
</dbReference>
<feature type="transmembrane region" description="Helical" evidence="1">
    <location>
        <begin position="32"/>
        <end position="55"/>
    </location>
</feature>
<evidence type="ECO:0000256" key="1">
    <source>
        <dbReference type="SAM" id="Phobius"/>
    </source>
</evidence>
<evidence type="ECO:0000313" key="2">
    <source>
        <dbReference type="EMBL" id="SHH21970.1"/>
    </source>
</evidence>
<keyword evidence="3" id="KW-1185">Reference proteome</keyword>
<gene>
    <name evidence="2" type="ORF">SAMN02745129_1506</name>
</gene>
<dbReference type="Proteomes" id="UP000184268">
    <property type="component" value="Unassembled WGS sequence"/>
</dbReference>
<evidence type="ECO:0000313" key="3">
    <source>
        <dbReference type="Proteomes" id="UP000184268"/>
    </source>
</evidence>
<keyword evidence="1" id="KW-1133">Transmembrane helix</keyword>
<feature type="transmembrane region" description="Helical" evidence="1">
    <location>
        <begin position="61"/>
        <end position="81"/>
    </location>
</feature>
<keyword evidence="1" id="KW-0472">Membrane</keyword>
<keyword evidence="1" id="KW-0812">Transmembrane</keyword>
<name>A0A1M5R7C3_9GAMM</name>
<proteinExistence type="predicted"/>
<dbReference type="OrthoDB" id="5298497at2"/>